<keyword evidence="1" id="KW-0808">Transferase</keyword>
<dbReference type="RefSeq" id="WP_265364176.1">
    <property type="nucleotide sequence ID" value="NZ_CP110636.1"/>
</dbReference>
<dbReference type="InterPro" id="IPR029063">
    <property type="entry name" value="SAM-dependent_MTases_sf"/>
</dbReference>
<keyword evidence="3" id="KW-0489">Methyltransferase</keyword>
<organism evidence="3 4">
    <name type="scientific">Streptomyces endophytica</name>
    <dbReference type="NCBI Taxonomy" id="2991496"/>
    <lineage>
        <taxon>Bacteria</taxon>
        <taxon>Bacillati</taxon>
        <taxon>Actinomycetota</taxon>
        <taxon>Actinomycetes</taxon>
        <taxon>Kitasatosporales</taxon>
        <taxon>Streptomycetaceae</taxon>
        <taxon>Streptomyces</taxon>
    </lineage>
</organism>
<dbReference type="InterPro" id="IPR041698">
    <property type="entry name" value="Methyltransf_25"/>
</dbReference>
<dbReference type="Pfam" id="PF13649">
    <property type="entry name" value="Methyltransf_25"/>
    <property type="match status" value="1"/>
</dbReference>
<dbReference type="PANTHER" id="PTHR43861">
    <property type="entry name" value="TRANS-ACONITATE 2-METHYLTRANSFERASE-RELATED"/>
    <property type="match status" value="1"/>
</dbReference>
<gene>
    <name evidence="3" type="ORF">OJ254_25050</name>
</gene>
<evidence type="ECO:0000259" key="2">
    <source>
        <dbReference type="Pfam" id="PF13649"/>
    </source>
</evidence>
<keyword evidence="4" id="KW-1185">Reference proteome</keyword>
<dbReference type="GO" id="GO:0032259">
    <property type="term" value="P:methylation"/>
    <property type="evidence" value="ECO:0007669"/>
    <property type="project" value="UniProtKB-KW"/>
</dbReference>
<evidence type="ECO:0000313" key="4">
    <source>
        <dbReference type="Proteomes" id="UP001164959"/>
    </source>
</evidence>
<protein>
    <submittedName>
        <fullName evidence="3">Class I SAM-dependent methyltransferase</fullName>
    </submittedName>
</protein>
<dbReference type="SUPFAM" id="SSF53335">
    <property type="entry name" value="S-adenosyl-L-methionine-dependent methyltransferases"/>
    <property type="match status" value="1"/>
</dbReference>
<feature type="domain" description="Methyltransferase" evidence="2">
    <location>
        <begin position="38"/>
        <end position="134"/>
    </location>
</feature>
<dbReference type="GO" id="GO:0008168">
    <property type="term" value="F:methyltransferase activity"/>
    <property type="evidence" value="ECO:0007669"/>
    <property type="project" value="UniProtKB-KW"/>
</dbReference>
<evidence type="ECO:0000313" key="3">
    <source>
        <dbReference type="EMBL" id="UZJ32965.1"/>
    </source>
</evidence>
<dbReference type="Proteomes" id="UP001164959">
    <property type="component" value="Chromosome"/>
</dbReference>
<name>A0ABY6PHX6_9ACTN</name>
<proteinExistence type="predicted"/>
<dbReference type="Gene3D" id="3.40.50.150">
    <property type="entry name" value="Vaccinia Virus protein VP39"/>
    <property type="match status" value="1"/>
</dbReference>
<evidence type="ECO:0000256" key="1">
    <source>
        <dbReference type="ARBA" id="ARBA00022679"/>
    </source>
</evidence>
<dbReference type="EMBL" id="CP110636">
    <property type="protein sequence ID" value="UZJ32965.1"/>
    <property type="molecule type" value="Genomic_DNA"/>
</dbReference>
<sequence length="260" mass="28057">MVDFAYADRSLAQWYDLLNPWGPGDDFSLDLVMSAASVLDVGCGTGTLLHRARALGHRGRLCGLDPADGMLARARRRTDVEWLAGDALSLAGGNRPGPVFDLVVMTGHAFQVLVGDDELRGALAAVRAALSDGGRFAFETRNPLVRPWERWTPDRAVEVTDTDGVTVRVAHRVDLPVRGDVVHFSETFSGPDGARPRVSRSSLRFLDARTLGERLAGAGLTVEEQYGDWDRGPLTADAPEIITLCRAAPAGTRRAPGWGD</sequence>
<reference evidence="3" key="1">
    <citation type="submission" date="2022-11" db="EMBL/GenBank/DDBJ databases">
        <title>Identification and genomic analyses of a novel endophytic actinobacterium Streptomyces endophytica sp. nov. with potential for biocontrol of Yam anthracnose.</title>
        <authorList>
            <person name="Huang X."/>
        </authorList>
    </citation>
    <scope>NUCLEOTIDE SEQUENCE</scope>
    <source>
        <strain evidence="3">HNM0140</strain>
    </source>
</reference>
<dbReference type="CDD" id="cd02440">
    <property type="entry name" value="AdoMet_MTases"/>
    <property type="match status" value="1"/>
</dbReference>
<accession>A0ABY6PHX6</accession>